<dbReference type="KEGG" id="dmr:Deima_1128"/>
<dbReference type="PANTHER" id="PTHR40260">
    <property type="entry name" value="BLR8190 PROTEIN"/>
    <property type="match status" value="1"/>
</dbReference>
<reference evidence="2 3" key="1">
    <citation type="journal article" date="2011" name="Stand. Genomic Sci.">
        <title>Complete genome sequence of Deinococcus maricopensis type strain (LB-34).</title>
        <authorList>
            <person name="Pukall R."/>
            <person name="Zeytun A."/>
            <person name="Lucas S."/>
            <person name="Lapidus A."/>
            <person name="Hammon N."/>
            <person name="Deshpande S."/>
            <person name="Nolan M."/>
            <person name="Cheng J.F."/>
            <person name="Pitluck S."/>
            <person name="Liolios K."/>
            <person name="Pagani I."/>
            <person name="Mikhailova N."/>
            <person name="Ivanova N."/>
            <person name="Mavromatis K."/>
            <person name="Pati A."/>
            <person name="Tapia R."/>
            <person name="Han C."/>
            <person name="Goodwin L."/>
            <person name="Chen A."/>
            <person name="Palaniappan K."/>
            <person name="Land M."/>
            <person name="Hauser L."/>
            <person name="Chang Y.J."/>
            <person name="Jeffries C.D."/>
            <person name="Brambilla E.M."/>
            <person name="Rohde M."/>
            <person name="Goker M."/>
            <person name="Detter J.C."/>
            <person name="Woyke T."/>
            <person name="Bristow J."/>
            <person name="Eisen J.A."/>
            <person name="Markowitz V."/>
            <person name="Hugenholtz P."/>
            <person name="Kyrpides N.C."/>
            <person name="Klenk H.P."/>
        </authorList>
    </citation>
    <scope>NUCLEOTIDE SEQUENCE [LARGE SCALE GENOMIC DNA]</scope>
    <source>
        <strain evidence="3">DSM 21211 / LMG 22137 / NRRL B-23946 / LB-34</strain>
    </source>
</reference>
<gene>
    <name evidence="2" type="ordered locus">Deima_1128</name>
</gene>
<dbReference type="eggNOG" id="COG3224">
    <property type="taxonomic scope" value="Bacteria"/>
</dbReference>
<dbReference type="PANTHER" id="PTHR40260:SF2">
    <property type="entry name" value="BLR8190 PROTEIN"/>
    <property type="match status" value="1"/>
</dbReference>
<dbReference type="NCBIfam" id="TIGR02118">
    <property type="entry name" value="EthD family reductase"/>
    <property type="match status" value="1"/>
</dbReference>
<dbReference type="InterPro" id="IPR009799">
    <property type="entry name" value="EthD_dom"/>
</dbReference>
<feature type="domain" description="EthD" evidence="1">
    <location>
        <begin position="13"/>
        <end position="89"/>
    </location>
</feature>
<dbReference type="Proteomes" id="UP000008635">
    <property type="component" value="Chromosome"/>
</dbReference>
<proteinExistence type="predicted"/>
<dbReference type="RefSeq" id="WP_013556285.1">
    <property type="nucleotide sequence ID" value="NC_014958.1"/>
</dbReference>
<sequence length="101" mass="11177">MHQFIALYRQPDDEAAFMKHYTEVHTPLVQKIPGLQSLQVTRLERNPMGGAPEFFLMAVMTYPDADTFKAAMNSPENAAAGKDLMGFAAGTVTLMTGRTLR</sequence>
<dbReference type="InterPro" id="IPR011008">
    <property type="entry name" value="Dimeric_a/b-barrel"/>
</dbReference>
<dbReference type="AlphaFoldDB" id="E8U6U1"/>
<evidence type="ECO:0000313" key="3">
    <source>
        <dbReference type="Proteomes" id="UP000008635"/>
    </source>
</evidence>
<dbReference type="SUPFAM" id="SSF54909">
    <property type="entry name" value="Dimeric alpha+beta barrel"/>
    <property type="match status" value="1"/>
</dbReference>
<dbReference type="STRING" id="709986.Deima_1128"/>
<dbReference type="OrthoDB" id="5294870at2"/>
<dbReference type="HOGENOM" id="CLU_115019_4_1_0"/>
<evidence type="ECO:0000259" key="1">
    <source>
        <dbReference type="Pfam" id="PF07110"/>
    </source>
</evidence>
<evidence type="ECO:0000313" key="2">
    <source>
        <dbReference type="EMBL" id="ADV66780.1"/>
    </source>
</evidence>
<dbReference type="Gene3D" id="3.30.70.100">
    <property type="match status" value="1"/>
</dbReference>
<name>E8U6U1_DEIML</name>
<dbReference type="Pfam" id="PF07110">
    <property type="entry name" value="EthD"/>
    <property type="match status" value="1"/>
</dbReference>
<keyword evidence="3" id="KW-1185">Reference proteome</keyword>
<dbReference type="EMBL" id="CP002454">
    <property type="protein sequence ID" value="ADV66780.1"/>
    <property type="molecule type" value="Genomic_DNA"/>
</dbReference>
<organism evidence="2 3">
    <name type="scientific">Deinococcus maricopensis (strain DSM 21211 / LMG 22137 / NRRL B-23946 / LB-34)</name>
    <dbReference type="NCBI Taxonomy" id="709986"/>
    <lineage>
        <taxon>Bacteria</taxon>
        <taxon>Thermotogati</taxon>
        <taxon>Deinococcota</taxon>
        <taxon>Deinococci</taxon>
        <taxon>Deinococcales</taxon>
        <taxon>Deinococcaceae</taxon>
        <taxon>Deinococcus</taxon>
    </lineage>
</organism>
<accession>E8U6U1</accession>
<dbReference type="GO" id="GO:0016491">
    <property type="term" value="F:oxidoreductase activity"/>
    <property type="evidence" value="ECO:0007669"/>
    <property type="project" value="InterPro"/>
</dbReference>
<reference evidence="3" key="2">
    <citation type="submission" date="2011-01" db="EMBL/GenBank/DDBJ databases">
        <title>The complete genome of Deinococcus maricopensis DSM 21211.</title>
        <authorList>
            <consortium name="US DOE Joint Genome Institute (JGI-PGF)"/>
            <person name="Lucas S."/>
            <person name="Copeland A."/>
            <person name="Lapidus A."/>
            <person name="Goodwin L."/>
            <person name="Pitluck S."/>
            <person name="Kyrpides N."/>
            <person name="Mavromatis K."/>
            <person name="Pagani I."/>
            <person name="Ivanova N."/>
            <person name="Ovchinnikova G."/>
            <person name="Zeytun A."/>
            <person name="Detter J.C."/>
            <person name="Han C."/>
            <person name="Land M."/>
            <person name="Hauser L."/>
            <person name="Markowitz V."/>
            <person name="Cheng J.-F."/>
            <person name="Hugenholtz P."/>
            <person name="Woyke T."/>
            <person name="Wu D."/>
            <person name="Pukall R."/>
            <person name="Gehrich-Schroeter G."/>
            <person name="Brambilla E."/>
            <person name="Klenk H.-P."/>
            <person name="Eisen J.A."/>
        </authorList>
    </citation>
    <scope>NUCLEOTIDE SEQUENCE [LARGE SCALE GENOMIC DNA]</scope>
    <source>
        <strain evidence="3">DSM 21211 / LMG 22137 / NRRL B-23946 / LB-34</strain>
    </source>
</reference>
<protein>
    <submittedName>
        <fullName evidence="2">Ethyl tert-butyl ether degradation EthD</fullName>
    </submittedName>
</protein>